<evidence type="ECO:0000256" key="2">
    <source>
        <dbReference type="ARBA" id="ARBA00013064"/>
    </source>
</evidence>
<evidence type="ECO:0000256" key="5">
    <source>
        <dbReference type="SAM" id="MobiDB-lite"/>
    </source>
</evidence>
<dbReference type="RefSeq" id="XP_026191258.1">
    <property type="nucleotide sequence ID" value="XM_026335473.1"/>
</dbReference>
<reference evidence="7" key="1">
    <citation type="submission" date="2025-08" db="UniProtKB">
        <authorList>
            <consortium name="RefSeq"/>
        </authorList>
    </citation>
    <scope>IDENTIFICATION</scope>
</reference>
<dbReference type="PANTHER" id="PTHR45848:SF4">
    <property type="entry name" value="DUAL SPECIFICITY PROTEIN PHOSPHATASE 12"/>
    <property type="match status" value="1"/>
</dbReference>
<dbReference type="GeneID" id="113146863"/>
<dbReference type="GO" id="GO:0004725">
    <property type="term" value="F:protein tyrosine phosphatase activity"/>
    <property type="evidence" value="ECO:0007669"/>
    <property type="project" value="UniProtKB-EC"/>
</dbReference>
<feature type="region of interest" description="Disordered" evidence="5">
    <location>
        <begin position="1"/>
        <end position="24"/>
    </location>
</feature>
<proteinExistence type="inferred from homology"/>
<feature type="compositionally biased region" description="Polar residues" evidence="5">
    <location>
        <begin position="1"/>
        <end position="10"/>
    </location>
</feature>
<dbReference type="GO" id="GO:0008138">
    <property type="term" value="F:protein tyrosine/serine/threonine phosphatase activity"/>
    <property type="evidence" value="ECO:0007669"/>
    <property type="project" value="TreeGrafter"/>
</dbReference>
<evidence type="ECO:0000256" key="1">
    <source>
        <dbReference type="ARBA" id="ARBA00008601"/>
    </source>
</evidence>
<comment type="similarity">
    <text evidence="1">Belongs to the protein-tyrosine phosphatase family. Non-receptor class dual specificity subfamily.</text>
</comment>
<keyword evidence="4" id="KW-0904">Protein phosphatase</keyword>
<evidence type="ECO:0000256" key="4">
    <source>
        <dbReference type="ARBA" id="ARBA00022912"/>
    </source>
</evidence>
<keyword evidence="3" id="KW-0378">Hydrolase</keyword>
<dbReference type="Proteomes" id="UP000515125">
    <property type="component" value="Unplaced"/>
</dbReference>
<dbReference type="EC" id="3.1.3.48" evidence="2"/>
<dbReference type="AlphaFoldDB" id="A0A6P6RTV1"/>
<evidence type="ECO:0000313" key="7">
    <source>
        <dbReference type="RefSeq" id="XP_026191258.1"/>
    </source>
</evidence>
<protein>
    <recommendedName>
        <fullName evidence="2">protein-tyrosine-phosphatase</fullName>
        <ecNumber evidence="2">3.1.3.48</ecNumber>
    </recommendedName>
</protein>
<gene>
    <name evidence="7" type="primary">LOC113146863</name>
</gene>
<evidence type="ECO:0000313" key="6">
    <source>
        <dbReference type="Proteomes" id="UP000515125"/>
    </source>
</evidence>
<keyword evidence="6" id="KW-1185">Reference proteome</keyword>
<evidence type="ECO:0000256" key="3">
    <source>
        <dbReference type="ARBA" id="ARBA00022801"/>
    </source>
</evidence>
<accession>A0A6P6RTV1</accession>
<dbReference type="OrthoDB" id="2017893at2759"/>
<name>A0A6P6RTV1_9EIME</name>
<dbReference type="PANTHER" id="PTHR45848">
    <property type="entry name" value="DUAL SPECIFICITY PROTEIN PHOSPHATASE 12 FAMILY MEMBER"/>
    <property type="match status" value="1"/>
</dbReference>
<organism evidence="6 7">
    <name type="scientific">Cyclospora cayetanensis</name>
    <dbReference type="NCBI Taxonomy" id="88456"/>
    <lineage>
        <taxon>Eukaryota</taxon>
        <taxon>Sar</taxon>
        <taxon>Alveolata</taxon>
        <taxon>Apicomplexa</taxon>
        <taxon>Conoidasida</taxon>
        <taxon>Coccidia</taxon>
        <taxon>Eucoccidiorida</taxon>
        <taxon>Eimeriorina</taxon>
        <taxon>Eimeriidae</taxon>
        <taxon>Cyclospora</taxon>
    </lineage>
</organism>
<sequence length="217" mass="22660">MEPSKSNHQLPEQRAHGEAAAGLPTHSGLPDTQCAVYCCRCCRYQLFYESQLQPHEPKPQGESKTGLRAAPPPKCTSAFVEPLQWMRGLEEQRGKLICPNPAVGVAAAAATAAITLPQSATARRCGAKLGNWCWAGLKCSCGQWNAPAFQVSPTQLLGCLSEKGVRLAAFAAASSGKRPTPVPVAATEGVAAAVNSHAGNTPDVQGLCVFSGTPLPS</sequence>